<protein>
    <submittedName>
        <fullName evidence="3">Uncaracterized surface protein containing fasciclin (FAS1) repeats</fullName>
    </submittedName>
</protein>
<gene>
    <name evidence="3" type="ORF">SAMN04487779_1001477</name>
</gene>
<proteinExistence type="predicted"/>
<dbReference type="PROSITE" id="PS50213">
    <property type="entry name" value="FAS1"/>
    <property type="match status" value="1"/>
</dbReference>
<sequence>MRFPSLSMLAAAGLLLGAGAARAQDCMAVMAGDSRLSSFVDALNRTGQAELLHGAGPFTVLAPDNGAIDRVPVNIRNDLMGSQPGADIDPVRGPAVVNAQMIDGRHFAREVEGRNRVTVRTRNGNMLVIERGADGQYTLTPERGGFGAGGIRQVEPAHVVQADIPCSNGVVHIVDRVLVR</sequence>
<name>A0A1G6KDH9_9PROT</name>
<dbReference type="EMBL" id="FMZX01000001">
    <property type="protein sequence ID" value="SDC28928.1"/>
    <property type="molecule type" value="Genomic_DNA"/>
</dbReference>
<feature type="domain" description="FAS1" evidence="2">
    <location>
        <begin position="23"/>
        <end position="178"/>
    </location>
</feature>
<feature type="chain" id="PRO_5011466148" evidence="1">
    <location>
        <begin position="24"/>
        <end position="180"/>
    </location>
</feature>
<keyword evidence="1" id="KW-0732">Signal</keyword>
<dbReference type="Pfam" id="PF02469">
    <property type="entry name" value="Fasciclin"/>
    <property type="match status" value="1"/>
</dbReference>
<dbReference type="Gene3D" id="2.30.180.10">
    <property type="entry name" value="FAS1 domain"/>
    <property type="match status" value="1"/>
</dbReference>
<keyword evidence="4" id="KW-1185">Reference proteome</keyword>
<dbReference type="InterPro" id="IPR000782">
    <property type="entry name" value="FAS1_domain"/>
</dbReference>
<accession>A0A1G6KDH9</accession>
<dbReference type="GO" id="GO:0050839">
    <property type="term" value="F:cell adhesion molecule binding"/>
    <property type="evidence" value="ECO:0007669"/>
    <property type="project" value="TreeGrafter"/>
</dbReference>
<dbReference type="SMART" id="SM00554">
    <property type="entry name" value="FAS1"/>
    <property type="match status" value="1"/>
</dbReference>
<dbReference type="AlphaFoldDB" id="A0A1G6KDH9"/>
<dbReference type="GO" id="GO:0030198">
    <property type="term" value="P:extracellular matrix organization"/>
    <property type="evidence" value="ECO:0007669"/>
    <property type="project" value="TreeGrafter"/>
</dbReference>
<dbReference type="InterPro" id="IPR050904">
    <property type="entry name" value="Adhesion/Biosynth-related"/>
</dbReference>
<dbReference type="InterPro" id="IPR036378">
    <property type="entry name" value="FAS1_dom_sf"/>
</dbReference>
<evidence type="ECO:0000313" key="3">
    <source>
        <dbReference type="EMBL" id="SDC28928.1"/>
    </source>
</evidence>
<dbReference type="RefSeq" id="WP_176849337.1">
    <property type="nucleotide sequence ID" value="NZ_FMXZ01000001.1"/>
</dbReference>
<dbReference type="GO" id="GO:0005615">
    <property type="term" value="C:extracellular space"/>
    <property type="evidence" value="ECO:0007669"/>
    <property type="project" value="TreeGrafter"/>
</dbReference>
<reference evidence="3 4" key="1">
    <citation type="submission" date="2016-10" db="EMBL/GenBank/DDBJ databases">
        <authorList>
            <person name="de Groot N.N."/>
        </authorList>
    </citation>
    <scope>NUCLEOTIDE SEQUENCE [LARGE SCALE GENOMIC DNA]</scope>
    <source>
        <strain evidence="3 4">CPCC 100156</strain>
    </source>
</reference>
<evidence type="ECO:0000313" key="4">
    <source>
        <dbReference type="Proteomes" id="UP000198925"/>
    </source>
</evidence>
<evidence type="ECO:0000259" key="2">
    <source>
        <dbReference type="PROSITE" id="PS50213"/>
    </source>
</evidence>
<feature type="signal peptide" evidence="1">
    <location>
        <begin position="1"/>
        <end position="23"/>
    </location>
</feature>
<dbReference type="GO" id="GO:0031012">
    <property type="term" value="C:extracellular matrix"/>
    <property type="evidence" value="ECO:0007669"/>
    <property type="project" value="TreeGrafter"/>
</dbReference>
<evidence type="ECO:0000256" key="1">
    <source>
        <dbReference type="SAM" id="SignalP"/>
    </source>
</evidence>
<dbReference type="GO" id="GO:0007155">
    <property type="term" value="P:cell adhesion"/>
    <property type="evidence" value="ECO:0007669"/>
    <property type="project" value="TreeGrafter"/>
</dbReference>
<organism evidence="3 4">
    <name type="scientific">Belnapia rosea</name>
    <dbReference type="NCBI Taxonomy" id="938405"/>
    <lineage>
        <taxon>Bacteria</taxon>
        <taxon>Pseudomonadati</taxon>
        <taxon>Pseudomonadota</taxon>
        <taxon>Alphaproteobacteria</taxon>
        <taxon>Acetobacterales</taxon>
        <taxon>Roseomonadaceae</taxon>
        <taxon>Belnapia</taxon>
    </lineage>
</organism>
<dbReference type="STRING" id="938405.SAMN02927895_00667"/>
<dbReference type="Proteomes" id="UP000198925">
    <property type="component" value="Unassembled WGS sequence"/>
</dbReference>
<dbReference type="SUPFAM" id="SSF82153">
    <property type="entry name" value="FAS1 domain"/>
    <property type="match status" value="1"/>
</dbReference>
<dbReference type="PANTHER" id="PTHR10900">
    <property type="entry name" value="PERIOSTIN-RELATED"/>
    <property type="match status" value="1"/>
</dbReference>
<dbReference type="PANTHER" id="PTHR10900:SF77">
    <property type="entry name" value="FI19380P1"/>
    <property type="match status" value="1"/>
</dbReference>